<protein>
    <submittedName>
        <fullName evidence="1">Uncharacterized protein</fullName>
    </submittedName>
</protein>
<sequence>MMKIGKCFYFHYVIKETLGAVLKENQLIDILKSSKELFL</sequence>
<name>A0A2C9V644_MANES</name>
<dbReference type="AlphaFoldDB" id="A0A2C9V644"/>
<organism evidence="1">
    <name type="scientific">Manihot esculenta</name>
    <name type="common">Cassava</name>
    <name type="synonym">Jatropha manihot</name>
    <dbReference type="NCBI Taxonomy" id="3983"/>
    <lineage>
        <taxon>Eukaryota</taxon>
        <taxon>Viridiplantae</taxon>
        <taxon>Streptophyta</taxon>
        <taxon>Embryophyta</taxon>
        <taxon>Tracheophyta</taxon>
        <taxon>Spermatophyta</taxon>
        <taxon>Magnoliopsida</taxon>
        <taxon>eudicotyledons</taxon>
        <taxon>Gunneridae</taxon>
        <taxon>Pentapetalae</taxon>
        <taxon>rosids</taxon>
        <taxon>fabids</taxon>
        <taxon>Malpighiales</taxon>
        <taxon>Euphorbiaceae</taxon>
        <taxon>Crotonoideae</taxon>
        <taxon>Manihoteae</taxon>
        <taxon>Manihot</taxon>
    </lineage>
</organism>
<dbReference type="EMBL" id="CM004396">
    <property type="protein sequence ID" value="OAY39923.1"/>
    <property type="molecule type" value="Genomic_DNA"/>
</dbReference>
<accession>A0A2C9V644</accession>
<proteinExistence type="predicted"/>
<gene>
    <name evidence="1" type="ORF">MANES_10G134300</name>
</gene>
<evidence type="ECO:0000313" key="1">
    <source>
        <dbReference type="EMBL" id="OAY39923.1"/>
    </source>
</evidence>
<reference evidence="1" key="1">
    <citation type="submission" date="2016-02" db="EMBL/GenBank/DDBJ databases">
        <title>WGS assembly of Manihot esculenta.</title>
        <authorList>
            <person name="Bredeson J.V."/>
            <person name="Prochnik S.E."/>
            <person name="Lyons J.B."/>
            <person name="Schmutz J."/>
            <person name="Grimwood J."/>
            <person name="Vrebalov J."/>
            <person name="Bart R.S."/>
            <person name="Amuge T."/>
            <person name="Ferguson M.E."/>
            <person name="Green R."/>
            <person name="Putnam N."/>
            <person name="Stites J."/>
            <person name="Rounsley S."/>
            <person name="Rokhsar D.S."/>
        </authorList>
    </citation>
    <scope>NUCLEOTIDE SEQUENCE [LARGE SCALE GENOMIC DNA]</scope>
    <source>
        <tissue evidence="1">Leaf</tissue>
    </source>
</reference>